<proteinExistence type="predicted"/>
<dbReference type="AlphaFoldDB" id="A0A974HM72"/>
<dbReference type="EMBL" id="CM004473">
    <property type="protein sequence ID" value="OCT83015.1"/>
    <property type="molecule type" value="Genomic_DNA"/>
</dbReference>
<gene>
    <name evidence="1" type="ORF">XELAEV_18025551mg</name>
</gene>
<dbReference type="Proteomes" id="UP000694892">
    <property type="component" value="Chromosome 4S"/>
</dbReference>
<evidence type="ECO:0000313" key="2">
    <source>
        <dbReference type="Proteomes" id="UP000694892"/>
    </source>
</evidence>
<name>A0A974HM72_XENLA</name>
<protein>
    <submittedName>
        <fullName evidence="1">Uncharacterized protein</fullName>
    </submittedName>
</protein>
<reference evidence="2" key="1">
    <citation type="journal article" date="2016" name="Nature">
        <title>Genome evolution in the allotetraploid frog Xenopus laevis.</title>
        <authorList>
            <person name="Session A.M."/>
            <person name="Uno Y."/>
            <person name="Kwon T."/>
            <person name="Chapman J.A."/>
            <person name="Toyoda A."/>
            <person name="Takahashi S."/>
            <person name="Fukui A."/>
            <person name="Hikosaka A."/>
            <person name="Suzuki A."/>
            <person name="Kondo M."/>
            <person name="van Heeringen S.J."/>
            <person name="Quigley I."/>
            <person name="Heinz S."/>
            <person name="Ogino H."/>
            <person name="Ochi H."/>
            <person name="Hellsten U."/>
            <person name="Lyons J.B."/>
            <person name="Simakov O."/>
            <person name="Putnam N."/>
            <person name="Stites J."/>
            <person name="Kuroki Y."/>
            <person name="Tanaka T."/>
            <person name="Michiue T."/>
            <person name="Watanabe M."/>
            <person name="Bogdanovic O."/>
            <person name="Lister R."/>
            <person name="Georgiou G."/>
            <person name="Paranjpe S.S."/>
            <person name="van Kruijsbergen I."/>
            <person name="Shu S."/>
            <person name="Carlson J."/>
            <person name="Kinoshita T."/>
            <person name="Ohta Y."/>
            <person name="Mawaribuchi S."/>
            <person name="Jenkins J."/>
            <person name="Grimwood J."/>
            <person name="Schmutz J."/>
            <person name="Mitros T."/>
            <person name="Mozaffari S.V."/>
            <person name="Suzuki Y."/>
            <person name="Haramoto Y."/>
            <person name="Yamamoto T.S."/>
            <person name="Takagi C."/>
            <person name="Heald R."/>
            <person name="Miller K."/>
            <person name="Haudenschild C."/>
            <person name="Kitzman J."/>
            <person name="Nakayama T."/>
            <person name="Izutsu Y."/>
            <person name="Robert J."/>
            <person name="Fortriede J."/>
            <person name="Burns K."/>
            <person name="Lotay V."/>
            <person name="Karimi K."/>
            <person name="Yasuoka Y."/>
            <person name="Dichmann D.S."/>
            <person name="Flajnik M.F."/>
            <person name="Houston D.W."/>
            <person name="Shendure J."/>
            <person name="DuPasquier L."/>
            <person name="Vize P.D."/>
            <person name="Zorn A.M."/>
            <person name="Ito M."/>
            <person name="Marcotte E.M."/>
            <person name="Wallingford J.B."/>
            <person name="Ito Y."/>
            <person name="Asashima M."/>
            <person name="Ueno N."/>
            <person name="Matsuda Y."/>
            <person name="Veenstra G.J."/>
            <person name="Fujiyama A."/>
            <person name="Harland R.M."/>
            <person name="Taira M."/>
            <person name="Rokhsar D.S."/>
        </authorList>
    </citation>
    <scope>NUCLEOTIDE SEQUENCE [LARGE SCALE GENOMIC DNA]</scope>
    <source>
        <strain evidence="2">J</strain>
    </source>
</reference>
<sequence>MVWTCPKLTHYWVEIFAFISKVMVLPIQPNPTLALLGHTGGLVNSVESRILLQLLMYYAKKLIVLKWNRSAAPTLKELKDLVNKALLYYKPVYMSIGCTDKFIAIWMIWVLNSNTNIPNVF</sequence>
<organism evidence="1 2">
    <name type="scientific">Xenopus laevis</name>
    <name type="common">African clawed frog</name>
    <dbReference type="NCBI Taxonomy" id="8355"/>
    <lineage>
        <taxon>Eukaryota</taxon>
        <taxon>Metazoa</taxon>
        <taxon>Chordata</taxon>
        <taxon>Craniata</taxon>
        <taxon>Vertebrata</taxon>
        <taxon>Euteleostomi</taxon>
        <taxon>Amphibia</taxon>
        <taxon>Batrachia</taxon>
        <taxon>Anura</taxon>
        <taxon>Pipoidea</taxon>
        <taxon>Pipidae</taxon>
        <taxon>Xenopodinae</taxon>
        <taxon>Xenopus</taxon>
        <taxon>Xenopus</taxon>
    </lineage>
</organism>
<evidence type="ECO:0000313" key="1">
    <source>
        <dbReference type="EMBL" id="OCT83015.1"/>
    </source>
</evidence>
<accession>A0A974HM72</accession>